<dbReference type="CDD" id="cd00075">
    <property type="entry name" value="HATPase"/>
    <property type="match status" value="1"/>
</dbReference>
<keyword evidence="6 10" id="KW-0812">Transmembrane</keyword>
<reference evidence="13 14" key="1">
    <citation type="journal article" date="2019" name="Environ. Microbiol.">
        <title>Species interactions and distinct microbial communities in high Arctic permafrost affected cryosols are associated with the CH4 and CO2 gas fluxes.</title>
        <authorList>
            <person name="Altshuler I."/>
            <person name="Hamel J."/>
            <person name="Turney S."/>
            <person name="Magnuson E."/>
            <person name="Levesque R."/>
            <person name="Greer C."/>
            <person name="Whyte L.G."/>
        </authorList>
    </citation>
    <scope>NUCLEOTIDE SEQUENCE [LARGE SCALE GENOMIC DNA]</scope>
    <source>
        <strain evidence="13 14">S9.3A</strain>
    </source>
</reference>
<evidence type="ECO:0000256" key="7">
    <source>
        <dbReference type="ARBA" id="ARBA00022777"/>
    </source>
</evidence>
<dbReference type="SMART" id="SM00387">
    <property type="entry name" value="HATPase_c"/>
    <property type="match status" value="1"/>
</dbReference>
<keyword evidence="5" id="KW-0808">Transferase</keyword>
<dbReference type="Proteomes" id="UP000317722">
    <property type="component" value="Unassembled WGS sequence"/>
</dbReference>
<accession>A0A502D2B3</accession>
<feature type="domain" description="HAMP" evidence="12">
    <location>
        <begin position="179"/>
        <end position="231"/>
    </location>
</feature>
<dbReference type="Pfam" id="PF00512">
    <property type="entry name" value="HisKA"/>
    <property type="match status" value="1"/>
</dbReference>
<dbReference type="OrthoDB" id="3190394at2"/>
<dbReference type="PROSITE" id="PS50885">
    <property type="entry name" value="HAMP"/>
    <property type="match status" value="1"/>
</dbReference>
<dbReference type="FunFam" id="1.10.287.130:FF:000001">
    <property type="entry name" value="Two-component sensor histidine kinase"/>
    <property type="match status" value="1"/>
</dbReference>
<protein>
    <recommendedName>
        <fullName evidence="3">histidine kinase</fullName>
        <ecNumber evidence="3">2.7.13.3</ecNumber>
    </recommendedName>
</protein>
<evidence type="ECO:0000256" key="10">
    <source>
        <dbReference type="SAM" id="Phobius"/>
    </source>
</evidence>
<evidence type="ECO:0000256" key="1">
    <source>
        <dbReference type="ARBA" id="ARBA00000085"/>
    </source>
</evidence>
<dbReference type="PROSITE" id="PS50109">
    <property type="entry name" value="HIS_KIN"/>
    <property type="match status" value="1"/>
</dbReference>
<keyword evidence="7 13" id="KW-0418">Kinase</keyword>
<dbReference type="CDD" id="cd06225">
    <property type="entry name" value="HAMP"/>
    <property type="match status" value="1"/>
</dbReference>
<dbReference type="SMART" id="SM00388">
    <property type="entry name" value="HisKA"/>
    <property type="match status" value="1"/>
</dbReference>
<dbReference type="CDD" id="cd00082">
    <property type="entry name" value="HisKA"/>
    <property type="match status" value="1"/>
</dbReference>
<dbReference type="SUPFAM" id="SSF47384">
    <property type="entry name" value="Homodimeric domain of signal transducing histidine kinase"/>
    <property type="match status" value="1"/>
</dbReference>
<dbReference type="EMBL" id="RCZM01000001">
    <property type="protein sequence ID" value="TPG19054.1"/>
    <property type="molecule type" value="Genomic_DNA"/>
</dbReference>
<dbReference type="SMART" id="SM00304">
    <property type="entry name" value="HAMP"/>
    <property type="match status" value="1"/>
</dbReference>
<evidence type="ECO:0000256" key="9">
    <source>
        <dbReference type="ARBA" id="ARBA00023012"/>
    </source>
</evidence>
<evidence type="ECO:0000313" key="14">
    <source>
        <dbReference type="Proteomes" id="UP000317722"/>
    </source>
</evidence>
<evidence type="ECO:0000256" key="6">
    <source>
        <dbReference type="ARBA" id="ARBA00022692"/>
    </source>
</evidence>
<comment type="catalytic activity">
    <reaction evidence="1">
        <text>ATP + protein L-histidine = ADP + protein N-phospho-L-histidine.</text>
        <dbReference type="EC" id="2.7.13.3"/>
    </reaction>
</comment>
<dbReference type="RefSeq" id="WP_140736695.1">
    <property type="nucleotide sequence ID" value="NZ_RCZM01000001.1"/>
</dbReference>
<dbReference type="PRINTS" id="PR00344">
    <property type="entry name" value="BCTRLSENSOR"/>
</dbReference>
<dbReference type="AlphaFoldDB" id="A0A502D2B3"/>
<keyword evidence="14" id="KW-1185">Reference proteome</keyword>
<dbReference type="Gene3D" id="3.30.565.10">
    <property type="entry name" value="Histidine kinase-like ATPase, C-terminal domain"/>
    <property type="match status" value="1"/>
</dbReference>
<dbReference type="Pfam" id="PF02518">
    <property type="entry name" value="HATPase_c"/>
    <property type="match status" value="1"/>
</dbReference>
<evidence type="ECO:0000259" key="11">
    <source>
        <dbReference type="PROSITE" id="PS50109"/>
    </source>
</evidence>
<gene>
    <name evidence="13" type="ORF">EAH86_00605</name>
</gene>
<evidence type="ECO:0000256" key="8">
    <source>
        <dbReference type="ARBA" id="ARBA00022989"/>
    </source>
</evidence>
<dbReference type="Pfam" id="PF00672">
    <property type="entry name" value="HAMP"/>
    <property type="match status" value="1"/>
</dbReference>
<evidence type="ECO:0000256" key="2">
    <source>
        <dbReference type="ARBA" id="ARBA00004236"/>
    </source>
</evidence>
<dbReference type="InterPro" id="IPR004358">
    <property type="entry name" value="Sig_transdc_His_kin-like_C"/>
</dbReference>
<dbReference type="Gene3D" id="6.10.340.10">
    <property type="match status" value="1"/>
</dbReference>
<dbReference type="GO" id="GO:0000155">
    <property type="term" value="F:phosphorelay sensor kinase activity"/>
    <property type="evidence" value="ECO:0007669"/>
    <property type="project" value="InterPro"/>
</dbReference>
<dbReference type="InterPro" id="IPR036890">
    <property type="entry name" value="HATPase_C_sf"/>
</dbReference>
<dbReference type="InterPro" id="IPR036097">
    <property type="entry name" value="HisK_dim/P_sf"/>
</dbReference>
<dbReference type="InterPro" id="IPR050736">
    <property type="entry name" value="Sensor_HK_Regulatory"/>
</dbReference>
<evidence type="ECO:0000259" key="12">
    <source>
        <dbReference type="PROSITE" id="PS50885"/>
    </source>
</evidence>
<dbReference type="InterPro" id="IPR003661">
    <property type="entry name" value="HisK_dim/P_dom"/>
</dbReference>
<feature type="transmembrane region" description="Helical" evidence="10">
    <location>
        <begin position="159"/>
        <end position="178"/>
    </location>
</feature>
<organism evidence="13 14">
    <name type="scientific">Pedococcus bigeumensis</name>
    <dbReference type="NCBI Taxonomy" id="433644"/>
    <lineage>
        <taxon>Bacteria</taxon>
        <taxon>Bacillati</taxon>
        <taxon>Actinomycetota</taxon>
        <taxon>Actinomycetes</taxon>
        <taxon>Micrococcales</taxon>
        <taxon>Intrasporangiaceae</taxon>
        <taxon>Pedococcus</taxon>
    </lineage>
</organism>
<dbReference type="GO" id="GO:0005886">
    <property type="term" value="C:plasma membrane"/>
    <property type="evidence" value="ECO:0007669"/>
    <property type="project" value="UniProtKB-SubCell"/>
</dbReference>
<comment type="caution">
    <text evidence="13">The sequence shown here is derived from an EMBL/GenBank/DDBJ whole genome shotgun (WGS) entry which is preliminary data.</text>
</comment>
<sequence>MSVGGPVGRGSLERRTAALMAAVVTIAVVVAGLVSVGLVRGAAQDEARKALRSKADLVSAVLEASRPVDITPALRVVRQQDTPVAWEGPGGRLAGDALARTAYTQLPQVQRTVSGSHTLRIDGRSVLVEVRPLSNGATVVFAERTSLAAGQSLRFLNRVLLALVIGLVLAVLASVLFARRLAAPLRSTAAAAHRMASGERSVRVVPAGPAEVAETGESLNALAEALEHSERRQREFLLSVSHELRTPLGAVKGFAEGLQDGVITGDAVPGAGRTIVAESARLERLVADLLDLARLGADDFRFDTVALDLRDVVDQAAEVWGERCRREGVRFAVERPPAAVLVRTDPVRVRQVIDGLAENALRVTEAGAPLVLALRADSSHAVLEVRDGGPGLTTDDMAVAFERSELYQRYRGIRRVGTGLGLALVKALVDGLGGSVSVQPAPAEGGTCFRVELPLT</sequence>
<evidence type="ECO:0000256" key="5">
    <source>
        <dbReference type="ARBA" id="ARBA00022679"/>
    </source>
</evidence>
<dbReference type="SUPFAM" id="SSF55874">
    <property type="entry name" value="ATPase domain of HSP90 chaperone/DNA topoisomerase II/histidine kinase"/>
    <property type="match status" value="1"/>
</dbReference>
<evidence type="ECO:0000256" key="3">
    <source>
        <dbReference type="ARBA" id="ARBA00012438"/>
    </source>
</evidence>
<name>A0A502D2B3_9MICO</name>
<keyword evidence="8 10" id="KW-1133">Transmembrane helix</keyword>
<keyword evidence="10" id="KW-0472">Membrane</keyword>
<evidence type="ECO:0000256" key="4">
    <source>
        <dbReference type="ARBA" id="ARBA00022553"/>
    </source>
</evidence>
<feature type="transmembrane region" description="Helical" evidence="10">
    <location>
        <begin position="17"/>
        <end position="39"/>
    </location>
</feature>
<dbReference type="InterPro" id="IPR003594">
    <property type="entry name" value="HATPase_dom"/>
</dbReference>
<dbReference type="InterPro" id="IPR005467">
    <property type="entry name" value="His_kinase_dom"/>
</dbReference>
<evidence type="ECO:0000313" key="13">
    <source>
        <dbReference type="EMBL" id="TPG19054.1"/>
    </source>
</evidence>
<dbReference type="EC" id="2.7.13.3" evidence="3"/>
<feature type="domain" description="Histidine kinase" evidence="11">
    <location>
        <begin position="239"/>
        <end position="456"/>
    </location>
</feature>
<proteinExistence type="predicted"/>
<comment type="subcellular location">
    <subcellularLocation>
        <location evidence="2">Cell membrane</location>
    </subcellularLocation>
</comment>
<keyword evidence="4" id="KW-0597">Phosphoprotein</keyword>
<keyword evidence="9" id="KW-0902">Two-component regulatory system</keyword>
<dbReference type="PANTHER" id="PTHR43711">
    <property type="entry name" value="TWO-COMPONENT HISTIDINE KINASE"/>
    <property type="match status" value="1"/>
</dbReference>
<dbReference type="Gene3D" id="1.10.287.130">
    <property type="match status" value="1"/>
</dbReference>
<dbReference type="PANTHER" id="PTHR43711:SF1">
    <property type="entry name" value="HISTIDINE KINASE 1"/>
    <property type="match status" value="1"/>
</dbReference>
<dbReference type="InterPro" id="IPR003660">
    <property type="entry name" value="HAMP_dom"/>
</dbReference>